<evidence type="ECO:0000259" key="8">
    <source>
        <dbReference type="Pfam" id="PF00483"/>
    </source>
</evidence>
<keyword evidence="6" id="KW-0342">GTP-binding</keyword>
<protein>
    <recommendedName>
        <fullName evidence="2">mannose-1-phosphate guanylyltransferase</fullName>
        <ecNumber evidence="2">2.7.7.13</ecNumber>
    </recommendedName>
</protein>
<dbReference type="InterPro" id="IPR054566">
    <property type="entry name" value="ManC/GMP-like_b-helix"/>
</dbReference>
<dbReference type="PANTHER" id="PTHR46390">
    <property type="entry name" value="MANNOSE-1-PHOSPHATE GUANYLYLTRANSFERASE"/>
    <property type="match status" value="1"/>
</dbReference>
<sequence length="358" mass="40505">MDKHTYCVIMAGGIGSRFWPKSRQSKPKQFLDILGTGKSFIRMTYERFEKLAPAENFLVVTNARYKDLVLEQIPELGPEQVLCEPVGRNTAPCICYAAYGLQKRDPGAKMIVTPADHLILNEEDFRAIIGECLDFIDDRAALMTVGIKPTRPETGYGYIQVSDDRTISKVKCFTEKPNLELAQTFLQCGEFLWNSGIFVWKVGDIIEAVRTYLPEHHALFSDIQPVLGTSEEAEAIARVFSECRSISIDYGVMEKANNVYVRRGEFGWSDVGTWGSLYQHARKDRYANAKPEKGCYTDENTRSCIVSLPEGKVAVINGLKEYIVVDTEDVLLICPRSEEQNIKKFIDEVKYNEGDKHI</sequence>
<dbReference type="InterPro" id="IPR049577">
    <property type="entry name" value="GMPP_N"/>
</dbReference>
<keyword evidence="3 10" id="KW-0808">Transferase</keyword>
<dbReference type="STRING" id="28117.BHV66_00910"/>
<comment type="caution">
    <text evidence="10">The sequence shown here is derived from an EMBL/GenBank/DDBJ whole genome shotgun (WGS) entry which is preliminary data.</text>
</comment>
<dbReference type="InterPro" id="IPR051161">
    <property type="entry name" value="Mannose-6P_isomerase_type2"/>
</dbReference>
<feature type="domain" description="MannoseP isomerase/GMP-like beta-helix" evidence="9">
    <location>
        <begin position="301"/>
        <end position="348"/>
    </location>
</feature>
<dbReference type="InterPro" id="IPR029044">
    <property type="entry name" value="Nucleotide-diphossugar_trans"/>
</dbReference>
<dbReference type="GO" id="GO:0004475">
    <property type="term" value="F:mannose-1-phosphate guanylyltransferase (GTP) activity"/>
    <property type="evidence" value="ECO:0007669"/>
    <property type="project" value="UniProtKB-EC"/>
</dbReference>
<dbReference type="GO" id="GO:0009298">
    <property type="term" value="P:GDP-mannose biosynthetic process"/>
    <property type="evidence" value="ECO:0007669"/>
    <property type="project" value="TreeGrafter"/>
</dbReference>
<keyword evidence="5" id="KW-0547">Nucleotide-binding</keyword>
<dbReference type="FunFam" id="3.90.550.10:FF:000046">
    <property type="entry name" value="Mannose-1-phosphate guanylyltransferase (GDP)"/>
    <property type="match status" value="1"/>
</dbReference>
<evidence type="ECO:0000256" key="4">
    <source>
        <dbReference type="ARBA" id="ARBA00022695"/>
    </source>
</evidence>
<dbReference type="RefSeq" id="WP_004330258.1">
    <property type="nucleotide sequence ID" value="NZ_BAAFKT010000023.1"/>
</dbReference>
<gene>
    <name evidence="10" type="ORF">BHV66_00910</name>
</gene>
<feature type="domain" description="Nucleotidyl transferase" evidence="8">
    <location>
        <begin position="8"/>
        <end position="284"/>
    </location>
</feature>
<evidence type="ECO:0000256" key="6">
    <source>
        <dbReference type="ARBA" id="ARBA00023134"/>
    </source>
</evidence>
<evidence type="ECO:0000256" key="2">
    <source>
        <dbReference type="ARBA" id="ARBA00012387"/>
    </source>
</evidence>
<dbReference type="Pfam" id="PF00483">
    <property type="entry name" value="NTP_transferase"/>
    <property type="match status" value="1"/>
</dbReference>
<proteinExistence type="inferred from homology"/>
<dbReference type="Gene3D" id="3.90.550.10">
    <property type="entry name" value="Spore Coat Polysaccharide Biosynthesis Protein SpsA, Chain A"/>
    <property type="match status" value="1"/>
</dbReference>
<comment type="similarity">
    <text evidence="1">Belongs to the mannose-6-phosphate isomerase type 2 family.</text>
</comment>
<dbReference type="Pfam" id="PF22640">
    <property type="entry name" value="ManC_GMP_beta-helix"/>
    <property type="match status" value="1"/>
</dbReference>
<dbReference type="CDD" id="cd02509">
    <property type="entry name" value="GDP-M1P_Guanylyltransferase"/>
    <property type="match status" value="1"/>
</dbReference>
<evidence type="ECO:0000313" key="10">
    <source>
        <dbReference type="EMBL" id="OKY96659.1"/>
    </source>
</evidence>
<dbReference type="PANTHER" id="PTHR46390:SF1">
    <property type="entry name" value="MANNOSE-1-PHOSPHATE GUANYLYLTRANSFERASE"/>
    <property type="match status" value="1"/>
</dbReference>
<evidence type="ECO:0000256" key="1">
    <source>
        <dbReference type="ARBA" id="ARBA00006115"/>
    </source>
</evidence>
<keyword evidence="4 10" id="KW-0548">Nucleotidyltransferase</keyword>
<dbReference type="InterPro" id="IPR005835">
    <property type="entry name" value="NTP_transferase_dom"/>
</dbReference>
<dbReference type="SUPFAM" id="SSF159283">
    <property type="entry name" value="Guanosine diphospho-D-mannose pyrophosphorylase/mannose-6-phosphate isomerase linker domain"/>
    <property type="match status" value="1"/>
</dbReference>
<evidence type="ECO:0000259" key="9">
    <source>
        <dbReference type="Pfam" id="PF22640"/>
    </source>
</evidence>
<evidence type="ECO:0000256" key="7">
    <source>
        <dbReference type="ARBA" id="ARBA00047343"/>
    </source>
</evidence>
<reference evidence="10 11" key="1">
    <citation type="journal article" date="2016" name="Nat. Biotechnol.">
        <title>Measurement of bacterial replication rates in microbial communities.</title>
        <authorList>
            <person name="Brown C.T."/>
            <person name="Olm M.R."/>
            <person name="Thomas B.C."/>
            <person name="Banfield J.F."/>
        </authorList>
    </citation>
    <scope>NUCLEOTIDE SEQUENCE [LARGE SCALE GENOMIC DNA]</scope>
    <source>
        <strain evidence="10">CAG:67_53_122</strain>
    </source>
</reference>
<evidence type="ECO:0000256" key="3">
    <source>
        <dbReference type="ARBA" id="ARBA00022679"/>
    </source>
</evidence>
<evidence type="ECO:0000313" key="11">
    <source>
        <dbReference type="Proteomes" id="UP000187417"/>
    </source>
</evidence>
<comment type="catalytic activity">
    <reaction evidence="7">
        <text>alpha-D-mannose 1-phosphate + GTP + H(+) = GDP-alpha-D-mannose + diphosphate</text>
        <dbReference type="Rhea" id="RHEA:15229"/>
        <dbReference type="ChEBI" id="CHEBI:15378"/>
        <dbReference type="ChEBI" id="CHEBI:33019"/>
        <dbReference type="ChEBI" id="CHEBI:37565"/>
        <dbReference type="ChEBI" id="CHEBI:57527"/>
        <dbReference type="ChEBI" id="CHEBI:58409"/>
        <dbReference type="EC" id="2.7.7.13"/>
    </reaction>
</comment>
<organism evidence="10 11">
    <name type="scientific">Alistipes putredinis</name>
    <dbReference type="NCBI Taxonomy" id="28117"/>
    <lineage>
        <taxon>Bacteria</taxon>
        <taxon>Pseudomonadati</taxon>
        <taxon>Bacteroidota</taxon>
        <taxon>Bacteroidia</taxon>
        <taxon>Bacteroidales</taxon>
        <taxon>Rikenellaceae</taxon>
        <taxon>Alistipes</taxon>
    </lineage>
</organism>
<dbReference type="GO" id="GO:0005525">
    <property type="term" value="F:GTP binding"/>
    <property type="evidence" value="ECO:0007669"/>
    <property type="project" value="UniProtKB-KW"/>
</dbReference>
<name>A0A1Q6FCQ7_9BACT</name>
<dbReference type="SUPFAM" id="SSF53448">
    <property type="entry name" value="Nucleotide-diphospho-sugar transferases"/>
    <property type="match status" value="1"/>
</dbReference>
<dbReference type="EC" id="2.7.7.13" evidence="2"/>
<dbReference type="Proteomes" id="UP000187417">
    <property type="component" value="Unassembled WGS sequence"/>
</dbReference>
<dbReference type="EMBL" id="MNQH01000001">
    <property type="protein sequence ID" value="OKY96659.1"/>
    <property type="molecule type" value="Genomic_DNA"/>
</dbReference>
<dbReference type="GeneID" id="73804271"/>
<evidence type="ECO:0000256" key="5">
    <source>
        <dbReference type="ARBA" id="ARBA00022741"/>
    </source>
</evidence>
<dbReference type="AlphaFoldDB" id="A0A1Q6FCQ7"/>
<accession>A0A1Q6FCQ7</accession>